<sequence>MHRTTLLAGGYRRRKRLPCTGVARAVVDGAAWADSDAEARGIIVSACQQRRVHPAGLRRVLADMPRVRRRRLIGTTIGDVEGGAESLSELDLLALCRRFRLPLPEQQRFRLDADGRRRFLDAYWAEARLHVEIDGAHHMDVRYWAADMLRQNRVWVRGDRILRFPAFLLRTDPAMVAGQLREALKR</sequence>
<dbReference type="Proteomes" id="UP000249341">
    <property type="component" value="Unassembled WGS sequence"/>
</dbReference>
<comment type="caution">
    <text evidence="1">The sequence shown here is derived from an EMBL/GenBank/DDBJ whole genome shotgun (WGS) entry which is preliminary data.</text>
</comment>
<dbReference type="EMBL" id="QLMJ01000012">
    <property type="protein sequence ID" value="RAK33250.1"/>
    <property type="molecule type" value="Genomic_DNA"/>
</dbReference>
<evidence type="ECO:0008006" key="3">
    <source>
        <dbReference type="Google" id="ProtNLM"/>
    </source>
</evidence>
<proteinExistence type="predicted"/>
<organism evidence="1 2">
    <name type="scientific">Actinoplanes lutulentus</name>
    <dbReference type="NCBI Taxonomy" id="1287878"/>
    <lineage>
        <taxon>Bacteria</taxon>
        <taxon>Bacillati</taxon>
        <taxon>Actinomycetota</taxon>
        <taxon>Actinomycetes</taxon>
        <taxon>Micromonosporales</taxon>
        <taxon>Micromonosporaceae</taxon>
        <taxon>Actinoplanes</taxon>
    </lineage>
</organism>
<protein>
    <recommendedName>
        <fullName evidence="3">DUF559 domain-containing protein</fullName>
    </recommendedName>
</protein>
<gene>
    <name evidence="1" type="ORF">B0I29_112282</name>
</gene>
<name>A0A327Z9H1_9ACTN</name>
<reference evidence="1 2" key="1">
    <citation type="submission" date="2018-06" db="EMBL/GenBank/DDBJ databases">
        <title>Genomic Encyclopedia of Type Strains, Phase III (KMG-III): the genomes of soil and plant-associated and newly described type strains.</title>
        <authorList>
            <person name="Whitman W."/>
        </authorList>
    </citation>
    <scope>NUCLEOTIDE SEQUENCE [LARGE SCALE GENOMIC DNA]</scope>
    <source>
        <strain evidence="1 2">CGMCC 4.7090</strain>
    </source>
</reference>
<evidence type="ECO:0000313" key="1">
    <source>
        <dbReference type="EMBL" id="RAK33250.1"/>
    </source>
</evidence>
<evidence type="ECO:0000313" key="2">
    <source>
        <dbReference type="Proteomes" id="UP000249341"/>
    </source>
</evidence>
<keyword evidence="2" id="KW-1185">Reference proteome</keyword>
<dbReference type="AlphaFoldDB" id="A0A327Z9H1"/>
<accession>A0A327Z9H1</accession>